<evidence type="ECO:0000313" key="1">
    <source>
        <dbReference type="EMBL" id="CAD7227276.1"/>
    </source>
</evidence>
<protein>
    <submittedName>
        <fullName evidence="1">Uncharacterized protein</fullName>
    </submittedName>
</protein>
<dbReference type="AlphaFoldDB" id="A0A7R8WE79"/>
<accession>A0A7R8WE79</accession>
<reference evidence="1" key="1">
    <citation type="submission" date="2020-11" db="EMBL/GenBank/DDBJ databases">
        <authorList>
            <person name="Tran Van P."/>
        </authorList>
    </citation>
    <scope>NUCLEOTIDE SEQUENCE</scope>
</reference>
<dbReference type="EMBL" id="OB661091">
    <property type="protein sequence ID" value="CAD7227276.1"/>
    <property type="molecule type" value="Genomic_DNA"/>
</dbReference>
<gene>
    <name evidence="1" type="ORF">CTOB1V02_LOCUS5184</name>
</gene>
<organism evidence="1">
    <name type="scientific">Cyprideis torosa</name>
    <dbReference type="NCBI Taxonomy" id="163714"/>
    <lineage>
        <taxon>Eukaryota</taxon>
        <taxon>Metazoa</taxon>
        <taxon>Ecdysozoa</taxon>
        <taxon>Arthropoda</taxon>
        <taxon>Crustacea</taxon>
        <taxon>Oligostraca</taxon>
        <taxon>Ostracoda</taxon>
        <taxon>Podocopa</taxon>
        <taxon>Podocopida</taxon>
        <taxon>Cytherocopina</taxon>
        <taxon>Cytheroidea</taxon>
        <taxon>Cytherideidae</taxon>
        <taxon>Cyprideis</taxon>
    </lineage>
</organism>
<proteinExistence type="predicted"/>
<sequence length="267" mass="29676">MSDLDKIWHVTNESSLLFDPVMGLPVGMILQFLEHLIKKAHWFAIEKSRGKKKDELVVTLAREIGIDVENVNVVSGVPSEKSGRGVPGGIFTEPYGQQAAAFSLPRINLSLDCTARSTWQYLQHHDGLTDAWVLAPLTCSVNILGSFGGSEQCSEVVLGEMLKTVNVQEPLDEWMRWKPILKRFPFRRGAADEDIIVYLTSTRRATNFLERFPVKFFVPGSVEPQMVAGSENALAGASLILALIRCFLCLLSWDFGQIQQGLNLDKG</sequence>
<name>A0A7R8WE79_9CRUS</name>